<dbReference type="PANTHER" id="PTHR21240:SF19">
    <property type="entry name" value="CATALYTIC_ HYDROLASE"/>
    <property type="match status" value="1"/>
</dbReference>
<name>A0A150XYG3_9BACT</name>
<dbReference type="SUPFAM" id="SSF51556">
    <property type="entry name" value="Metallo-dependent hydrolases"/>
    <property type="match status" value="1"/>
</dbReference>
<keyword evidence="3" id="KW-0378">Hydrolase</keyword>
<dbReference type="Gene3D" id="3.20.20.140">
    <property type="entry name" value="Metal-dependent hydrolases"/>
    <property type="match status" value="1"/>
</dbReference>
<dbReference type="PANTHER" id="PTHR21240">
    <property type="entry name" value="2-AMINO-3-CARBOXYLMUCONATE-6-SEMIALDEHYDE DECARBOXYLASE"/>
    <property type="match status" value="1"/>
</dbReference>
<proteinExistence type="predicted"/>
<dbReference type="STRING" id="296218.AWN68_03170"/>
<dbReference type="GO" id="GO:0016831">
    <property type="term" value="F:carboxy-lyase activity"/>
    <property type="evidence" value="ECO:0007669"/>
    <property type="project" value="InterPro"/>
</dbReference>
<reference evidence="3 4" key="1">
    <citation type="submission" date="2016-01" db="EMBL/GenBank/DDBJ databases">
        <title>Genome sequencing of Roseivirga echinicomitans KMM 6058.</title>
        <authorList>
            <person name="Selvaratnam C."/>
            <person name="Thevarajoo S."/>
            <person name="Goh K.M."/>
            <person name="Ee R."/>
            <person name="Chan K.-G."/>
            <person name="Chong C.S."/>
        </authorList>
    </citation>
    <scope>NUCLEOTIDE SEQUENCE [LARGE SCALE GENOMIC DNA]</scope>
    <source>
        <strain evidence="3 4">KMM 6058</strain>
    </source>
</reference>
<dbReference type="InterPro" id="IPR006680">
    <property type="entry name" value="Amidohydro-rel"/>
</dbReference>
<dbReference type="RefSeq" id="WP_068411286.1">
    <property type="nucleotide sequence ID" value="NZ_LRDB01000001.1"/>
</dbReference>
<evidence type="ECO:0000259" key="2">
    <source>
        <dbReference type="Pfam" id="PF04909"/>
    </source>
</evidence>
<dbReference type="OrthoDB" id="5450317at2"/>
<gene>
    <name evidence="3" type="ORF">AWN68_03170</name>
</gene>
<dbReference type="Pfam" id="PF04909">
    <property type="entry name" value="Amidohydro_2"/>
    <property type="match status" value="1"/>
</dbReference>
<dbReference type="EMBL" id="LRDB01000001">
    <property type="protein sequence ID" value="KYG83819.1"/>
    <property type="molecule type" value="Genomic_DNA"/>
</dbReference>
<evidence type="ECO:0000313" key="4">
    <source>
        <dbReference type="Proteomes" id="UP000075615"/>
    </source>
</evidence>
<dbReference type="AlphaFoldDB" id="A0A150XYG3"/>
<evidence type="ECO:0000313" key="3">
    <source>
        <dbReference type="EMBL" id="KYG83819.1"/>
    </source>
</evidence>
<protein>
    <submittedName>
        <fullName evidence="3">Amidohydrolase</fullName>
    </submittedName>
</protein>
<dbReference type="Proteomes" id="UP000075615">
    <property type="component" value="Unassembled WGS sequence"/>
</dbReference>
<dbReference type="CDD" id="cd01292">
    <property type="entry name" value="metallo-dependent_hydrolases"/>
    <property type="match status" value="1"/>
</dbReference>
<comment type="caution">
    <text evidence="3">The sequence shown here is derived from an EMBL/GenBank/DDBJ whole genome shotgun (WGS) entry which is preliminary data.</text>
</comment>
<keyword evidence="4" id="KW-1185">Reference proteome</keyword>
<organism evidence="3 4">
    <name type="scientific">Roseivirga echinicomitans</name>
    <dbReference type="NCBI Taxonomy" id="296218"/>
    <lineage>
        <taxon>Bacteria</taxon>
        <taxon>Pseudomonadati</taxon>
        <taxon>Bacteroidota</taxon>
        <taxon>Cytophagia</taxon>
        <taxon>Cytophagales</taxon>
        <taxon>Roseivirgaceae</taxon>
        <taxon>Roseivirga</taxon>
    </lineage>
</organism>
<dbReference type="InterPro" id="IPR032465">
    <property type="entry name" value="ACMSD"/>
</dbReference>
<feature type="domain" description="Amidohydrolase-related" evidence="2">
    <location>
        <begin position="79"/>
        <end position="264"/>
    </location>
</feature>
<dbReference type="GO" id="GO:0016787">
    <property type="term" value="F:hydrolase activity"/>
    <property type="evidence" value="ECO:0007669"/>
    <property type="project" value="UniProtKB-KW"/>
</dbReference>
<keyword evidence="1" id="KW-0456">Lyase</keyword>
<evidence type="ECO:0000256" key="1">
    <source>
        <dbReference type="ARBA" id="ARBA00023239"/>
    </source>
</evidence>
<dbReference type="InterPro" id="IPR032466">
    <property type="entry name" value="Metal_Hydrolase"/>
</dbReference>
<accession>A0A150XYG3</accession>
<sequence length="269" mass="31269">MIIDALTHLNNYHEERVVSLEDCLDKLSDTMDENKVDYSLVLTSYLVNEHRPGIKKVVEAIEGRKNLGVVAGVSFLNYRERDLREISDYINAGLIKGLKFYPGYEPFYPYDNRLQVFYDLATEYNIPVMFHSGDTYSPKGRIRYSHPIHIDEVAVDNPDMKIVICHVGNPWIKDCMEVVYKNKNVHADISGLVLGDFSEKFEKYMKAQIEEMILYAGEPQYLLYGTDWPICNMKSYLKFMDQLDLPQEKKELILWKNAAKLFDIDVSKL</sequence>